<dbReference type="Proteomes" id="UP000282971">
    <property type="component" value="Unassembled WGS sequence"/>
</dbReference>
<dbReference type="Pfam" id="PF13619">
    <property type="entry name" value="KTSC"/>
    <property type="match status" value="1"/>
</dbReference>
<organism evidence="2 3">
    <name type="scientific">Sphingomonas crocodyli</name>
    <dbReference type="NCBI Taxonomy" id="1979270"/>
    <lineage>
        <taxon>Bacteria</taxon>
        <taxon>Pseudomonadati</taxon>
        <taxon>Pseudomonadota</taxon>
        <taxon>Alphaproteobacteria</taxon>
        <taxon>Sphingomonadales</taxon>
        <taxon>Sphingomonadaceae</taxon>
        <taxon>Sphingomonas</taxon>
    </lineage>
</organism>
<protein>
    <submittedName>
        <fullName evidence="2">KTSC domain-containing protein</fullName>
    </submittedName>
</protein>
<evidence type="ECO:0000259" key="1">
    <source>
        <dbReference type="Pfam" id="PF13619"/>
    </source>
</evidence>
<sequence length="64" mass="7517">MSSVIQTFAYDAPAERLDVRFVSGRLYHYYGVPARLAAAMKRATSKGRFFNLRIRDHFRFTRDD</sequence>
<dbReference type="EMBL" id="SACN01000001">
    <property type="protein sequence ID" value="RVT93767.1"/>
    <property type="molecule type" value="Genomic_DNA"/>
</dbReference>
<dbReference type="AlphaFoldDB" id="A0A437M858"/>
<comment type="caution">
    <text evidence="2">The sequence shown here is derived from an EMBL/GenBank/DDBJ whole genome shotgun (WGS) entry which is preliminary data.</text>
</comment>
<dbReference type="OrthoDB" id="8450910at2"/>
<proteinExistence type="predicted"/>
<feature type="domain" description="KTSC" evidence="1">
    <location>
        <begin position="2"/>
        <end position="58"/>
    </location>
</feature>
<gene>
    <name evidence="2" type="ORF">EOD43_07850</name>
</gene>
<dbReference type="InterPro" id="IPR025309">
    <property type="entry name" value="KTSC_dom"/>
</dbReference>
<dbReference type="RefSeq" id="WP_127742716.1">
    <property type="nucleotide sequence ID" value="NZ_SACN01000001.1"/>
</dbReference>
<reference evidence="2 3" key="1">
    <citation type="submission" date="2019-01" db="EMBL/GenBank/DDBJ databases">
        <authorList>
            <person name="Chen W.-M."/>
        </authorList>
    </citation>
    <scope>NUCLEOTIDE SEQUENCE [LARGE SCALE GENOMIC DNA]</scope>
    <source>
        <strain evidence="2 3">CCP-7</strain>
    </source>
</reference>
<name>A0A437M858_9SPHN</name>
<evidence type="ECO:0000313" key="2">
    <source>
        <dbReference type="EMBL" id="RVT93767.1"/>
    </source>
</evidence>
<keyword evidence="3" id="KW-1185">Reference proteome</keyword>
<evidence type="ECO:0000313" key="3">
    <source>
        <dbReference type="Proteomes" id="UP000282971"/>
    </source>
</evidence>
<accession>A0A437M858</accession>